<proteinExistence type="predicted"/>
<evidence type="ECO:0000259" key="6">
    <source>
        <dbReference type="Pfam" id="PF10475"/>
    </source>
</evidence>
<dbReference type="GO" id="GO:0015031">
    <property type="term" value="P:protein transport"/>
    <property type="evidence" value="ECO:0007669"/>
    <property type="project" value="UniProtKB-KW"/>
</dbReference>
<dbReference type="PANTHER" id="PTHR13258">
    <property type="entry name" value="SYNDETIN"/>
    <property type="match status" value="1"/>
</dbReference>
<evidence type="ECO:0000313" key="8">
    <source>
        <dbReference type="Proteomes" id="UP000886520"/>
    </source>
</evidence>
<dbReference type="GO" id="GO:1990745">
    <property type="term" value="C:EARP complex"/>
    <property type="evidence" value="ECO:0007669"/>
    <property type="project" value="InterPro"/>
</dbReference>
<evidence type="ECO:0000256" key="2">
    <source>
        <dbReference type="ARBA" id="ARBA00022927"/>
    </source>
</evidence>
<evidence type="ECO:0000256" key="4">
    <source>
        <dbReference type="SAM" id="MobiDB-lite"/>
    </source>
</evidence>
<dbReference type="GO" id="GO:0000149">
    <property type="term" value="F:SNARE binding"/>
    <property type="evidence" value="ECO:0007669"/>
    <property type="project" value="TreeGrafter"/>
</dbReference>
<feature type="compositionally biased region" description="Polar residues" evidence="4">
    <location>
        <begin position="824"/>
        <end position="841"/>
    </location>
</feature>
<gene>
    <name evidence="7" type="ORF">GOP47_0019717</name>
</gene>
<evidence type="ECO:0000256" key="1">
    <source>
        <dbReference type="ARBA" id="ARBA00022448"/>
    </source>
</evidence>
<feature type="domain" description="Vacuolar protein sorting-associated protein 54 N-terminal" evidence="6">
    <location>
        <begin position="69"/>
        <end position="359"/>
    </location>
</feature>
<reference evidence="7" key="1">
    <citation type="submission" date="2021-01" db="EMBL/GenBank/DDBJ databases">
        <title>Adiantum capillus-veneris genome.</title>
        <authorList>
            <person name="Fang Y."/>
            <person name="Liao Q."/>
        </authorList>
    </citation>
    <scope>NUCLEOTIDE SEQUENCE</scope>
    <source>
        <strain evidence="7">H3</strain>
        <tissue evidence="7">Leaf</tissue>
    </source>
</reference>
<dbReference type="InterPro" id="IPR019515">
    <property type="entry name" value="VPS54_N"/>
</dbReference>
<accession>A0A9D4UCB2</accession>
<dbReference type="InterPro" id="IPR040047">
    <property type="entry name" value="VPS50"/>
</dbReference>
<feature type="domain" description="Syndetin C-terminal" evidence="5">
    <location>
        <begin position="866"/>
        <end position="1097"/>
    </location>
</feature>
<feature type="region of interest" description="Disordered" evidence="4">
    <location>
        <begin position="822"/>
        <end position="841"/>
    </location>
</feature>
<dbReference type="GO" id="GO:0005829">
    <property type="term" value="C:cytosol"/>
    <property type="evidence" value="ECO:0007669"/>
    <property type="project" value="GOC"/>
</dbReference>
<dbReference type="Proteomes" id="UP000886520">
    <property type="component" value="Chromosome 19"/>
</dbReference>
<dbReference type="OrthoDB" id="10263345at2759"/>
<sequence>MDLMNLGGKFLQSVRSAKSLSIAPFGSEKPEVPPRVAVAAAVARTIASLPPHQRLNFPSSSEGRHGNQVEELEEYFYEQDFDPVRYMLENLPAEDVDQKYFEVKVSQRLLQLDANTEKLSRKVMEHHEEMVKGMQLVMELEKDLQVTNIICKNGRRHLASAIDEVSQNLLVTSNVKRKQVLLDILPILIKIQHAMDIKSRLEGIADDGDYAKALRMCSACMQLMDSCSGIAAIVDMNSNIEDWLQRTLEKVDLVLVDVCHSFDADKYKMVIDAYAMIDDGGLGEKVQNCFVQIVVLETHSVLKSILYEGEDQEVSQKKCRLPYNDLCIQLPESKFRLCLHKTLEVLFDLMCSYFSMMSWQPPPKAIKGSNFSNEPEGGAAGVAQQQNLASERVQEAKGNDACFVDKRRNSQPGQISANPALTKSGQGSEVAHAEFSNAPVCSTSVSVIGDCTQDLLLGESNDIAKAIDEAVGEGSLSDLTESLRRETVANVSKALDKGRKHVWELAARRVSALLSCDALCTTSPHHFLQSLDWVNRFVLAGEAFSGAEAVSLRAKLVKLCEKYFGSFHRQNLEVLRMMLEKETWQQLSPAAIKTVNLAGLLGDGAPVLVASPVALSRAVDSRLPHAASEQALAKSKEDFAGFAVWLETGNPFADKKSQGLALNGNQGGAVEHGTLSNGTMEQHAQNSEEVDDDESEDLLADFIDEDSQLPSRVYKSFKQSSSRDGQANVVDDENLILTGSAVGILRYMDKYARLMQILQPITSEVFRAFGQLFELYFHYIFKLFGQRDAFSGTRGQVEAQHLLTARLRATLVRISQGLDDQRSKNSLVGNSQPPQTTVGSQSNHFDLAQITASQGASVTYLSAVNMYGLKERYVAVESLTCVMQMLKKSRPHLQTVLTQDALALLDNFYSRTVDVAADLREHVYRTVARLLLNVGGYVDRIGNVRWELKEIGTQHNGYVDLLLGEFKHYANKLAHADIPKETREILLEFGVDNLAEVLVEGFSRTKRCTHEGRALMSLDLQVLINGLKHLAPQRLAVNLQVVEAYIKAYYLPETEYLYWVRSHPEYTKAQVISLINLVAYGHKWTRKLRADLLEKIEAGEY</sequence>
<evidence type="ECO:0000313" key="7">
    <source>
        <dbReference type="EMBL" id="KAI5065022.1"/>
    </source>
</evidence>
<dbReference type="Pfam" id="PF10475">
    <property type="entry name" value="Vps54_N"/>
    <property type="match status" value="1"/>
</dbReference>
<keyword evidence="3" id="KW-0175">Coiled coil</keyword>
<dbReference type="AlphaFoldDB" id="A0A9D4UCB2"/>
<keyword evidence="8" id="KW-1185">Reference proteome</keyword>
<protein>
    <recommendedName>
        <fullName evidence="9">Syndetin</fullName>
    </recommendedName>
</protein>
<evidence type="ECO:0000256" key="3">
    <source>
        <dbReference type="ARBA" id="ARBA00023054"/>
    </source>
</evidence>
<keyword evidence="1" id="KW-0813">Transport</keyword>
<organism evidence="7 8">
    <name type="scientific">Adiantum capillus-veneris</name>
    <name type="common">Maidenhair fern</name>
    <dbReference type="NCBI Taxonomy" id="13818"/>
    <lineage>
        <taxon>Eukaryota</taxon>
        <taxon>Viridiplantae</taxon>
        <taxon>Streptophyta</taxon>
        <taxon>Embryophyta</taxon>
        <taxon>Tracheophyta</taxon>
        <taxon>Polypodiopsida</taxon>
        <taxon>Polypodiidae</taxon>
        <taxon>Polypodiales</taxon>
        <taxon>Pteridineae</taxon>
        <taxon>Pteridaceae</taxon>
        <taxon>Vittarioideae</taxon>
        <taxon>Adiantum</taxon>
    </lineage>
</organism>
<keyword evidence="2" id="KW-0653">Protein transport</keyword>
<evidence type="ECO:0000259" key="5">
    <source>
        <dbReference type="Pfam" id="PF10474"/>
    </source>
</evidence>
<name>A0A9D4UCB2_ADICA</name>
<dbReference type="PANTHER" id="PTHR13258:SF0">
    <property type="entry name" value="SYNDETIN"/>
    <property type="match status" value="1"/>
</dbReference>
<dbReference type="EMBL" id="JABFUD020000019">
    <property type="protein sequence ID" value="KAI5065022.1"/>
    <property type="molecule type" value="Genomic_DNA"/>
</dbReference>
<comment type="caution">
    <text evidence="7">The sequence shown here is derived from an EMBL/GenBank/DDBJ whole genome shotgun (WGS) entry which is preliminary data.</text>
</comment>
<dbReference type="InterPro" id="IPR019514">
    <property type="entry name" value="Syndetin_C"/>
</dbReference>
<dbReference type="GO" id="GO:0042147">
    <property type="term" value="P:retrograde transport, endosome to Golgi"/>
    <property type="evidence" value="ECO:0007669"/>
    <property type="project" value="InterPro"/>
</dbReference>
<dbReference type="GO" id="GO:0032456">
    <property type="term" value="P:endocytic recycling"/>
    <property type="evidence" value="ECO:0007669"/>
    <property type="project" value="InterPro"/>
</dbReference>
<evidence type="ECO:0008006" key="9">
    <source>
        <dbReference type="Google" id="ProtNLM"/>
    </source>
</evidence>
<dbReference type="Pfam" id="PF10474">
    <property type="entry name" value="Syndetin_C"/>
    <property type="match status" value="1"/>
</dbReference>